<evidence type="ECO:0000313" key="6">
    <source>
        <dbReference type="Proteomes" id="UP000529946"/>
    </source>
</evidence>
<dbReference type="SUPFAM" id="SSF46785">
    <property type="entry name" value="Winged helix' DNA-binding domain"/>
    <property type="match status" value="1"/>
</dbReference>
<evidence type="ECO:0000256" key="2">
    <source>
        <dbReference type="ARBA" id="ARBA00023125"/>
    </source>
</evidence>
<feature type="domain" description="HTH gntR-type" evidence="4">
    <location>
        <begin position="4"/>
        <end position="70"/>
    </location>
</feature>
<evidence type="ECO:0000256" key="3">
    <source>
        <dbReference type="ARBA" id="ARBA00023163"/>
    </source>
</evidence>
<sequence>MRQRDPFGMALAGLRTALEDGLAPGQHLSVVDIAASLGLSTSPVREALSRLCGEGLVEDRRGLGYFTRAAPLEDVLGLLDLEAAHVRLAALYAPVAQPRDGSDASVEAWIDDLVGACDNQPLIESLVRVRRRLAPLRRLNGPTEAAAGPEPASDVEAYYARWRIAATGLASRVRRINPDQSKYTRNIV</sequence>
<evidence type="ECO:0000259" key="4">
    <source>
        <dbReference type="PROSITE" id="PS50949"/>
    </source>
</evidence>
<evidence type="ECO:0000256" key="1">
    <source>
        <dbReference type="ARBA" id="ARBA00023015"/>
    </source>
</evidence>
<reference evidence="5 6" key="1">
    <citation type="submission" date="2020-08" db="EMBL/GenBank/DDBJ databases">
        <title>Genomic Encyclopedia of Type Strains, Phase IV (KMG-IV): sequencing the most valuable type-strain genomes for metagenomic binning, comparative biology and taxonomic classification.</title>
        <authorList>
            <person name="Goeker M."/>
        </authorList>
    </citation>
    <scope>NUCLEOTIDE SEQUENCE [LARGE SCALE GENOMIC DNA]</scope>
    <source>
        <strain evidence="5 6">DSM 23960</strain>
    </source>
</reference>
<dbReference type="EMBL" id="JACIDM010000002">
    <property type="protein sequence ID" value="MBB4083195.1"/>
    <property type="molecule type" value="Genomic_DNA"/>
</dbReference>
<dbReference type="InterPro" id="IPR000524">
    <property type="entry name" value="Tscrpt_reg_HTH_GntR"/>
</dbReference>
<dbReference type="InterPro" id="IPR036388">
    <property type="entry name" value="WH-like_DNA-bd_sf"/>
</dbReference>
<keyword evidence="2 5" id="KW-0238">DNA-binding</keyword>
<keyword evidence="3" id="KW-0804">Transcription</keyword>
<evidence type="ECO:0000313" key="5">
    <source>
        <dbReference type="EMBL" id="MBB4083195.1"/>
    </source>
</evidence>
<dbReference type="Proteomes" id="UP000529946">
    <property type="component" value="Unassembled WGS sequence"/>
</dbReference>
<protein>
    <submittedName>
        <fullName evidence="5">DNA-binding Lrp family transcriptional regulator</fullName>
    </submittedName>
</protein>
<organism evidence="5 6">
    <name type="scientific">Brevundimonas lenta</name>
    <dbReference type="NCBI Taxonomy" id="424796"/>
    <lineage>
        <taxon>Bacteria</taxon>
        <taxon>Pseudomonadati</taxon>
        <taxon>Pseudomonadota</taxon>
        <taxon>Alphaproteobacteria</taxon>
        <taxon>Caulobacterales</taxon>
        <taxon>Caulobacteraceae</taxon>
        <taxon>Brevundimonas</taxon>
    </lineage>
</organism>
<accession>A0A7W6NQI1</accession>
<dbReference type="GO" id="GO:0003700">
    <property type="term" value="F:DNA-binding transcription factor activity"/>
    <property type="evidence" value="ECO:0007669"/>
    <property type="project" value="InterPro"/>
</dbReference>
<name>A0A7W6NQI1_9CAUL</name>
<dbReference type="PROSITE" id="PS50949">
    <property type="entry name" value="HTH_GNTR"/>
    <property type="match status" value="1"/>
</dbReference>
<keyword evidence="1" id="KW-0805">Transcription regulation</keyword>
<dbReference type="GO" id="GO:0003677">
    <property type="term" value="F:DNA binding"/>
    <property type="evidence" value="ECO:0007669"/>
    <property type="project" value="UniProtKB-KW"/>
</dbReference>
<dbReference type="SMART" id="SM00345">
    <property type="entry name" value="HTH_GNTR"/>
    <property type="match status" value="1"/>
</dbReference>
<dbReference type="InterPro" id="IPR036390">
    <property type="entry name" value="WH_DNA-bd_sf"/>
</dbReference>
<dbReference type="Gene3D" id="1.10.10.10">
    <property type="entry name" value="Winged helix-like DNA-binding domain superfamily/Winged helix DNA-binding domain"/>
    <property type="match status" value="1"/>
</dbReference>
<keyword evidence="6" id="KW-1185">Reference proteome</keyword>
<proteinExistence type="predicted"/>
<dbReference type="RefSeq" id="WP_343053204.1">
    <property type="nucleotide sequence ID" value="NZ_BAAAER010000001.1"/>
</dbReference>
<dbReference type="Pfam" id="PF00392">
    <property type="entry name" value="GntR"/>
    <property type="match status" value="1"/>
</dbReference>
<comment type="caution">
    <text evidence="5">The sequence shown here is derived from an EMBL/GenBank/DDBJ whole genome shotgun (WGS) entry which is preliminary data.</text>
</comment>
<dbReference type="AlphaFoldDB" id="A0A7W6NQI1"/>
<gene>
    <name evidence="5" type="ORF">GGR12_002061</name>
</gene>